<comment type="similarity">
    <text evidence="7">Belongs to the chloroperoxidase family.</text>
</comment>
<dbReference type="EMBL" id="JAXOVC010000008">
    <property type="protein sequence ID" value="KAK4498291.1"/>
    <property type="molecule type" value="Genomic_DNA"/>
</dbReference>
<dbReference type="PANTHER" id="PTHR33577:SF9">
    <property type="entry name" value="PEROXIDASE STCC"/>
    <property type="match status" value="1"/>
</dbReference>
<dbReference type="InterPro" id="IPR000028">
    <property type="entry name" value="Chloroperoxidase"/>
</dbReference>
<keyword evidence="3" id="KW-0349">Heme</keyword>
<keyword evidence="6" id="KW-0408">Iron</keyword>
<name>A0ABR0EAN0_ZASCE</name>
<dbReference type="Pfam" id="PF01328">
    <property type="entry name" value="Peroxidase_2"/>
    <property type="match status" value="1"/>
</dbReference>
<evidence type="ECO:0000256" key="6">
    <source>
        <dbReference type="ARBA" id="ARBA00023004"/>
    </source>
</evidence>
<keyword evidence="2" id="KW-0575">Peroxidase</keyword>
<keyword evidence="11" id="KW-1185">Reference proteome</keyword>
<sequence length="263" mass="29298">MFSILLAYATFGFMIGAQAYPPSFNSHKPGTEPAGHEWQAPGPFDSRAPCPGLNSLANHGFLPRHGKNITYNDISSAALHGYNYTDDVYEIFYILATQVFTNISTTGDPSTFNLEDLARHNTIEQDGSLSRNDIYFGDNLHFSAPVWEPVAEDLGLKGYGKEDRYISIETAAKAYKARQEAARKANPAFTVSFDQRNGTRGTTALYLATLWDYEAKAAPKAWVEAFFTEERIPYLEGYTTPKHKNTDFIHEFVVAIEDLVGSD</sequence>
<evidence type="ECO:0000256" key="1">
    <source>
        <dbReference type="ARBA" id="ARBA00001970"/>
    </source>
</evidence>
<evidence type="ECO:0000256" key="8">
    <source>
        <dbReference type="SAM" id="SignalP"/>
    </source>
</evidence>
<reference evidence="10 11" key="1">
    <citation type="journal article" date="2023" name="G3 (Bethesda)">
        <title>A chromosome-level genome assembly of Zasmidium syzygii isolated from banana leaves.</title>
        <authorList>
            <person name="van Westerhoven A.C."/>
            <person name="Mehrabi R."/>
            <person name="Talebi R."/>
            <person name="Steentjes M.B.F."/>
            <person name="Corcolon B."/>
            <person name="Chong P.A."/>
            <person name="Kema G.H.J."/>
            <person name="Seidl M.F."/>
        </authorList>
    </citation>
    <scope>NUCLEOTIDE SEQUENCE [LARGE SCALE GENOMIC DNA]</scope>
    <source>
        <strain evidence="10 11">P124</strain>
    </source>
</reference>
<feature type="chain" id="PRO_5045129313" description="Heme haloperoxidase family profile domain-containing protein" evidence="8">
    <location>
        <begin position="20"/>
        <end position="263"/>
    </location>
</feature>
<proteinExistence type="inferred from homology"/>
<evidence type="ECO:0000256" key="2">
    <source>
        <dbReference type="ARBA" id="ARBA00022559"/>
    </source>
</evidence>
<protein>
    <recommendedName>
        <fullName evidence="9">Heme haloperoxidase family profile domain-containing protein</fullName>
    </recommendedName>
</protein>
<dbReference type="Proteomes" id="UP001305779">
    <property type="component" value="Unassembled WGS sequence"/>
</dbReference>
<comment type="caution">
    <text evidence="10">The sequence shown here is derived from an EMBL/GenBank/DDBJ whole genome shotgun (WGS) entry which is preliminary data.</text>
</comment>
<evidence type="ECO:0000259" key="9">
    <source>
        <dbReference type="PROSITE" id="PS51405"/>
    </source>
</evidence>
<dbReference type="PROSITE" id="PS51405">
    <property type="entry name" value="HEME_HALOPEROXIDASE"/>
    <property type="match status" value="1"/>
</dbReference>
<organism evidence="10 11">
    <name type="scientific">Zasmidium cellare</name>
    <name type="common">Wine cellar mold</name>
    <name type="synonym">Racodium cellare</name>
    <dbReference type="NCBI Taxonomy" id="395010"/>
    <lineage>
        <taxon>Eukaryota</taxon>
        <taxon>Fungi</taxon>
        <taxon>Dikarya</taxon>
        <taxon>Ascomycota</taxon>
        <taxon>Pezizomycotina</taxon>
        <taxon>Dothideomycetes</taxon>
        <taxon>Dothideomycetidae</taxon>
        <taxon>Mycosphaerellales</taxon>
        <taxon>Mycosphaerellaceae</taxon>
        <taxon>Zasmidium</taxon>
    </lineage>
</organism>
<evidence type="ECO:0000256" key="3">
    <source>
        <dbReference type="ARBA" id="ARBA00022617"/>
    </source>
</evidence>
<keyword evidence="8" id="KW-0732">Signal</keyword>
<evidence type="ECO:0000256" key="5">
    <source>
        <dbReference type="ARBA" id="ARBA00023002"/>
    </source>
</evidence>
<dbReference type="Gene3D" id="1.10.489.10">
    <property type="entry name" value="Chloroperoxidase-like"/>
    <property type="match status" value="1"/>
</dbReference>
<feature type="domain" description="Heme haloperoxidase family profile" evidence="9">
    <location>
        <begin position="34"/>
        <end position="261"/>
    </location>
</feature>
<dbReference type="SUPFAM" id="SSF47571">
    <property type="entry name" value="Cloroperoxidase"/>
    <property type="match status" value="1"/>
</dbReference>
<dbReference type="InterPro" id="IPR036851">
    <property type="entry name" value="Chloroperoxidase-like_sf"/>
</dbReference>
<keyword evidence="4" id="KW-0479">Metal-binding</keyword>
<dbReference type="PANTHER" id="PTHR33577">
    <property type="entry name" value="STERIGMATOCYSTIN BIOSYNTHESIS PEROXIDASE STCC-RELATED"/>
    <property type="match status" value="1"/>
</dbReference>
<evidence type="ECO:0000313" key="10">
    <source>
        <dbReference type="EMBL" id="KAK4498291.1"/>
    </source>
</evidence>
<feature type="signal peptide" evidence="8">
    <location>
        <begin position="1"/>
        <end position="19"/>
    </location>
</feature>
<evidence type="ECO:0000313" key="11">
    <source>
        <dbReference type="Proteomes" id="UP001305779"/>
    </source>
</evidence>
<accession>A0ABR0EAN0</accession>
<comment type="cofactor">
    <cofactor evidence="1">
        <name>heme b</name>
        <dbReference type="ChEBI" id="CHEBI:60344"/>
    </cofactor>
</comment>
<keyword evidence="5" id="KW-0560">Oxidoreductase</keyword>
<gene>
    <name evidence="10" type="ORF">PRZ48_010949</name>
</gene>
<evidence type="ECO:0000256" key="7">
    <source>
        <dbReference type="ARBA" id="ARBA00025795"/>
    </source>
</evidence>
<evidence type="ECO:0000256" key="4">
    <source>
        <dbReference type="ARBA" id="ARBA00022723"/>
    </source>
</evidence>